<dbReference type="NCBIfam" id="TIGR01550">
    <property type="entry name" value="DOC_P1"/>
    <property type="match status" value="1"/>
</dbReference>
<dbReference type="AlphaFoldDB" id="A0A265E5S3"/>
<dbReference type="PANTHER" id="PTHR39426">
    <property type="entry name" value="HOMOLOGY TO DEATH-ON-CURING PROTEIN OF PHAGE P1"/>
    <property type="match status" value="1"/>
</dbReference>
<gene>
    <name evidence="2" type="ORF">CFN03_10030</name>
</gene>
<name>A0A265E5S3_9STAP</name>
<dbReference type="PROSITE" id="PS51459">
    <property type="entry name" value="FIDO"/>
    <property type="match status" value="1"/>
</dbReference>
<dbReference type="Gene3D" id="1.20.120.1870">
    <property type="entry name" value="Fic/DOC protein, Fido domain"/>
    <property type="match status" value="1"/>
</dbReference>
<sequence>MTIESPKQEVYGRELYPTLKLKAANLYRNIIIKHIFFNGNKRTAANALYVFLRLNGVTLTVGPDEFTEYTVRVATDKIEEKEIAEWLALHTKCTD</sequence>
<dbReference type="InterPro" id="IPR053737">
    <property type="entry name" value="Type_II_TA_Toxin"/>
</dbReference>
<dbReference type="Proteomes" id="UP000216682">
    <property type="component" value="Unassembled WGS sequence"/>
</dbReference>
<evidence type="ECO:0000313" key="2">
    <source>
        <dbReference type="EMBL" id="OZT76786.1"/>
    </source>
</evidence>
<dbReference type="Pfam" id="PF02661">
    <property type="entry name" value="Fic"/>
    <property type="match status" value="1"/>
</dbReference>
<dbReference type="InterPro" id="IPR006440">
    <property type="entry name" value="Doc"/>
</dbReference>
<dbReference type="InterPro" id="IPR003812">
    <property type="entry name" value="Fido"/>
</dbReference>
<protein>
    <recommendedName>
        <fullName evidence="1">Fido domain-containing protein</fullName>
    </recommendedName>
</protein>
<dbReference type="RefSeq" id="WP_094906908.1">
    <property type="nucleotide sequence ID" value="NZ_JBOEFU010000016.1"/>
</dbReference>
<evidence type="ECO:0000259" key="1">
    <source>
        <dbReference type="PROSITE" id="PS51459"/>
    </source>
</evidence>
<dbReference type="GO" id="GO:0016301">
    <property type="term" value="F:kinase activity"/>
    <property type="evidence" value="ECO:0007669"/>
    <property type="project" value="InterPro"/>
</dbReference>
<accession>A0A265E5S3</accession>
<comment type="caution">
    <text evidence="2">The sequence shown here is derived from an EMBL/GenBank/DDBJ whole genome shotgun (WGS) entry which is preliminary data.</text>
</comment>
<organism evidence="2 3">
    <name type="scientific">Salinicoccus roseus</name>
    <dbReference type="NCBI Taxonomy" id="45670"/>
    <lineage>
        <taxon>Bacteria</taxon>
        <taxon>Bacillati</taxon>
        <taxon>Bacillota</taxon>
        <taxon>Bacilli</taxon>
        <taxon>Bacillales</taxon>
        <taxon>Staphylococcaceae</taxon>
        <taxon>Salinicoccus</taxon>
    </lineage>
</organism>
<evidence type="ECO:0000313" key="3">
    <source>
        <dbReference type="Proteomes" id="UP000216682"/>
    </source>
</evidence>
<feature type="domain" description="Fido" evidence="1">
    <location>
        <begin position="1"/>
        <end position="89"/>
    </location>
</feature>
<dbReference type="PANTHER" id="PTHR39426:SF1">
    <property type="entry name" value="HOMOLOGY TO DEATH-ON-CURING PROTEIN OF PHAGE P1"/>
    <property type="match status" value="1"/>
</dbReference>
<reference evidence="2 3" key="1">
    <citation type="submission" date="2017-07" db="EMBL/GenBank/DDBJ databases">
        <title>Shotgun whole genome sequences of three halophilic bacterial isolates.</title>
        <authorList>
            <person name="Pozzo T."/>
            <person name="Higdon S.M."/>
            <person name="Quillaguaman J."/>
        </authorList>
    </citation>
    <scope>NUCLEOTIDE SEQUENCE [LARGE SCALE GENOMIC DNA]</scope>
    <source>
        <strain evidence="2 3">BU-1</strain>
    </source>
</reference>
<proteinExistence type="predicted"/>
<dbReference type="EMBL" id="NPEZ01000004">
    <property type="protein sequence ID" value="OZT76786.1"/>
    <property type="molecule type" value="Genomic_DNA"/>
</dbReference>